<reference evidence="2" key="1">
    <citation type="journal article" date="2022" name="Mol. Ecol. Resour.">
        <title>The genomes of chicory, endive, great burdock and yacon provide insights into Asteraceae palaeo-polyploidization history and plant inulin production.</title>
        <authorList>
            <person name="Fan W."/>
            <person name="Wang S."/>
            <person name="Wang H."/>
            <person name="Wang A."/>
            <person name="Jiang F."/>
            <person name="Liu H."/>
            <person name="Zhao H."/>
            <person name="Xu D."/>
            <person name="Zhang Y."/>
        </authorList>
    </citation>
    <scope>NUCLEOTIDE SEQUENCE [LARGE SCALE GENOMIC DNA]</scope>
    <source>
        <strain evidence="2">cv. Punajuju</strain>
    </source>
</reference>
<proteinExistence type="predicted"/>
<dbReference type="EMBL" id="CM042009">
    <property type="protein sequence ID" value="KAI3792566.1"/>
    <property type="molecule type" value="Genomic_DNA"/>
</dbReference>
<organism evidence="1 2">
    <name type="scientific">Cichorium intybus</name>
    <name type="common">Chicory</name>
    <dbReference type="NCBI Taxonomy" id="13427"/>
    <lineage>
        <taxon>Eukaryota</taxon>
        <taxon>Viridiplantae</taxon>
        <taxon>Streptophyta</taxon>
        <taxon>Embryophyta</taxon>
        <taxon>Tracheophyta</taxon>
        <taxon>Spermatophyta</taxon>
        <taxon>Magnoliopsida</taxon>
        <taxon>eudicotyledons</taxon>
        <taxon>Gunneridae</taxon>
        <taxon>Pentapetalae</taxon>
        <taxon>asterids</taxon>
        <taxon>campanulids</taxon>
        <taxon>Asterales</taxon>
        <taxon>Asteraceae</taxon>
        <taxon>Cichorioideae</taxon>
        <taxon>Cichorieae</taxon>
        <taxon>Cichoriinae</taxon>
        <taxon>Cichorium</taxon>
    </lineage>
</organism>
<dbReference type="Proteomes" id="UP001055811">
    <property type="component" value="Linkage Group LG01"/>
</dbReference>
<protein>
    <submittedName>
        <fullName evidence="1">Uncharacterized protein</fullName>
    </submittedName>
</protein>
<keyword evidence="2" id="KW-1185">Reference proteome</keyword>
<sequence length="96" mass="10613">MDLHWYLRALEEVLIRVLFSNFSLKASRIQGLTGVWVENIGSDWDTGFEMGDVSGLALNVCTDLSPFNRIVPCGIRDRGVGSIKGLLEPSLRSCLS</sequence>
<evidence type="ECO:0000313" key="1">
    <source>
        <dbReference type="EMBL" id="KAI3792566.1"/>
    </source>
</evidence>
<comment type="caution">
    <text evidence="1">The sequence shown here is derived from an EMBL/GenBank/DDBJ whole genome shotgun (WGS) entry which is preliminary data.</text>
</comment>
<name>A0ACB9HBD3_CICIN</name>
<accession>A0ACB9HBD3</accession>
<reference evidence="1 2" key="2">
    <citation type="journal article" date="2022" name="Mol. Ecol. Resour.">
        <title>The genomes of chicory, endive, great burdock and yacon provide insights into Asteraceae paleo-polyploidization history and plant inulin production.</title>
        <authorList>
            <person name="Fan W."/>
            <person name="Wang S."/>
            <person name="Wang H."/>
            <person name="Wang A."/>
            <person name="Jiang F."/>
            <person name="Liu H."/>
            <person name="Zhao H."/>
            <person name="Xu D."/>
            <person name="Zhang Y."/>
        </authorList>
    </citation>
    <scope>NUCLEOTIDE SEQUENCE [LARGE SCALE GENOMIC DNA]</scope>
    <source>
        <strain evidence="2">cv. Punajuju</strain>
        <tissue evidence="1">Leaves</tissue>
    </source>
</reference>
<gene>
    <name evidence="1" type="ORF">L2E82_06449</name>
</gene>
<evidence type="ECO:0000313" key="2">
    <source>
        <dbReference type="Proteomes" id="UP001055811"/>
    </source>
</evidence>